<evidence type="ECO:0000313" key="1">
    <source>
        <dbReference type="EMBL" id="CAG8439483.1"/>
    </source>
</evidence>
<protein>
    <submittedName>
        <fullName evidence="1">10323_t:CDS:1</fullName>
    </submittedName>
</protein>
<sequence length="115" mass="13696">MWYFTSEYYPFSNRNYDEYLIKEICEKIHLLYPKVLEDTPPDYEKLIRKCWDEDPNKHPTTKDQFITGNSEVSAKTFTFNSDQFSSKLMTVKVIKDPILKDDKIVNRNLSDSNNN</sequence>
<evidence type="ECO:0000313" key="2">
    <source>
        <dbReference type="Proteomes" id="UP000789366"/>
    </source>
</evidence>
<keyword evidence="2" id="KW-1185">Reference proteome</keyword>
<dbReference type="Proteomes" id="UP000789366">
    <property type="component" value="Unassembled WGS sequence"/>
</dbReference>
<dbReference type="EMBL" id="CAJVPW010000017">
    <property type="protein sequence ID" value="CAG8439483.1"/>
    <property type="molecule type" value="Genomic_DNA"/>
</dbReference>
<name>A0ACA9JWE1_9GLOM</name>
<organism evidence="1 2">
    <name type="scientific">Cetraspora pellucida</name>
    <dbReference type="NCBI Taxonomy" id="1433469"/>
    <lineage>
        <taxon>Eukaryota</taxon>
        <taxon>Fungi</taxon>
        <taxon>Fungi incertae sedis</taxon>
        <taxon>Mucoromycota</taxon>
        <taxon>Glomeromycotina</taxon>
        <taxon>Glomeromycetes</taxon>
        <taxon>Diversisporales</taxon>
        <taxon>Gigasporaceae</taxon>
        <taxon>Cetraspora</taxon>
    </lineage>
</organism>
<reference evidence="1" key="1">
    <citation type="submission" date="2021-06" db="EMBL/GenBank/DDBJ databases">
        <authorList>
            <person name="Kallberg Y."/>
            <person name="Tangrot J."/>
            <person name="Rosling A."/>
        </authorList>
    </citation>
    <scope>NUCLEOTIDE SEQUENCE</scope>
    <source>
        <strain evidence="1">28 12/20/2015</strain>
    </source>
</reference>
<gene>
    <name evidence="1" type="ORF">SPELUC_LOCUS60</name>
</gene>
<accession>A0ACA9JWE1</accession>
<proteinExistence type="predicted"/>
<comment type="caution">
    <text evidence="1">The sequence shown here is derived from an EMBL/GenBank/DDBJ whole genome shotgun (WGS) entry which is preliminary data.</text>
</comment>